<dbReference type="Proteomes" id="UP000192920">
    <property type="component" value="Unassembled WGS sequence"/>
</dbReference>
<keyword evidence="1" id="KW-1133">Transmembrane helix</keyword>
<evidence type="ECO:0000313" key="2">
    <source>
        <dbReference type="EMBL" id="SMF34860.1"/>
    </source>
</evidence>
<accession>A0A1Y6C397</accession>
<keyword evidence="1" id="KW-0472">Membrane</keyword>
<organism evidence="2 3">
    <name type="scientific">Pseudogulbenkiania subflava DSM 22618</name>
    <dbReference type="NCBI Taxonomy" id="1123014"/>
    <lineage>
        <taxon>Bacteria</taxon>
        <taxon>Pseudomonadati</taxon>
        <taxon>Pseudomonadota</taxon>
        <taxon>Betaproteobacteria</taxon>
        <taxon>Neisseriales</taxon>
        <taxon>Chromobacteriaceae</taxon>
        <taxon>Pseudogulbenkiania</taxon>
    </lineage>
</organism>
<evidence type="ECO:0008006" key="4">
    <source>
        <dbReference type="Google" id="ProtNLM"/>
    </source>
</evidence>
<name>A0A1Y6C397_9NEIS</name>
<reference evidence="3" key="1">
    <citation type="submission" date="2017-04" db="EMBL/GenBank/DDBJ databases">
        <authorList>
            <person name="Varghese N."/>
            <person name="Submissions S."/>
        </authorList>
    </citation>
    <scope>NUCLEOTIDE SEQUENCE [LARGE SCALE GENOMIC DNA]</scope>
    <source>
        <strain evidence="3">DSM 22618</strain>
    </source>
</reference>
<keyword evidence="3" id="KW-1185">Reference proteome</keyword>
<feature type="transmembrane region" description="Helical" evidence="1">
    <location>
        <begin position="26"/>
        <end position="47"/>
    </location>
</feature>
<evidence type="ECO:0000256" key="1">
    <source>
        <dbReference type="SAM" id="Phobius"/>
    </source>
</evidence>
<gene>
    <name evidence="2" type="ORF">SAMN02745746_02684</name>
</gene>
<protein>
    <recommendedName>
        <fullName evidence="4">Cytochrome oxidase Cu insertion factor, SCO1/SenC/PrrC family</fullName>
    </recommendedName>
</protein>
<dbReference type="EMBL" id="FXAG01000015">
    <property type="protein sequence ID" value="SMF34860.1"/>
    <property type="molecule type" value="Genomic_DNA"/>
</dbReference>
<proteinExistence type="predicted"/>
<dbReference type="RefSeq" id="WP_085276838.1">
    <property type="nucleotide sequence ID" value="NZ_FXAG01000015.1"/>
</dbReference>
<sequence>MMSLPIDGRSAGTGGAVPRRRGRLKLLLIALCCISPVLGSYLAYYLMPPAGGKSYGQLLEVTPLAGARQEGWPRGKWVLLTVQAGRCSDDCKQRRFVLRQIHAAQGEAFTRMQRVELRTPDAGPLPAGLLGLPLDPAAALRRDGYYLIDPLGNQVMFYPDQAEPGPVIRELTRLLKTNNGLG</sequence>
<evidence type="ECO:0000313" key="3">
    <source>
        <dbReference type="Proteomes" id="UP000192920"/>
    </source>
</evidence>
<dbReference type="STRING" id="1123014.SAMN02745746_02684"/>
<keyword evidence="1" id="KW-0812">Transmembrane</keyword>
<dbReference type="AlphaFoldDB" id="A0A1Y6C397"/>